<feature type="transmembrane region" description="Helical" evidence="9">
    <location>
        <begin position="153"/>
        <end position="169"/>
    </location>
</feature>
<comment type="caution">
    <text evidence="12">The sequence shown here is derived from an EMBL/GenBank/DDBJ whole genome shotgun (WGS) entry which is preliminary data.</text>
</comment>
<evidence type="ECO:0000256" key="3">
    <source>
        <dbReference type="ARBA" id="ARBA00022676"/>
    </source>
</evidence>
<evidence type="ECO:0000256" key="2">
    <source>
        <dbReference type="ARBA" id="ARBA00022475"/>
    </source>
</evidence>
<dbReference type="GO" id="GO:0005886">
    <property type="term" value="C:plasma membrane"/>
    <property type="evidence" value="ECO:0007669"/>
    <property type="project" value="UniProtKB-SubCell"/>
</dbReference>
<evidence type="ECO:0000256" key="5">
    <source>
        <dbReference type="ARBA" id="ARBA00022692"/>
    </source>
</evidence>
<feature type="transmembrane region" description="Helical" evidence="9">
    <location>
        <begin position="421"/>
        <end position="439"/>
    </location>
</feature>
<feature type="transmembrane region" description="Helical" evidence="9">
    <location>
        <begin position="390"/>
        <end position="409"/>
    </location>
</feature>
<evidence type="ECO:0000256" key="1">
    <source>
        <dbReference type="ARBA" id="ARBA00004651"/>
    </source>
</evidence>
<dbReference type="Proteomes" id="UP000535890">
    <property type="component" value="Unassembled WGS sequence"/>
</dbReference>
<dbReference type="PANTHER" id="PTHR33908">
    <property type="entry name" value="MANNOSYLTRANSFERASE YKCB-RELATED"/>
    <property type="match status" value="1"/>
</dbReference>
<feature type="transmembrane region" description="Helical" evidence="9">
    <location>
        <begin position="225"/>
        <end position="246"/>
    </location>
</feature>
<evidence type="ECO:0000313" key="12">
    <source>
        <dbReference type="EMBL" id="NYD35081.1"/>
    </source>
</evidence>
<dbReference type="GO" id="GO:0016763">
    <property type="term" value="F:pentosyltransferase activity"/>
    <property type="evidence" value="ECO:0007669"/>
    <property type="project" value="TreeGrafter"/>
</dbReference>
<sequence>MTATLTRPAAPAGRRERAWFGPALAGLLAVTALIDLWDLGAQGDANPFYAAAVQASTRNPVAWLFAAVDAPGLITVDKPPADNWWMGLWANLFGFSPWSMLIPQALLGIGSVALLVLAVRRWSGDVAAIGAGAVLALTPVVVIMSRFDDPDPMLTFLLVAAAYTLVRAVDAVTTRAGTAWLAATGLLIGLGFLAKMGVALLVLPAFAVTFLVAARGTWGRRLGQLVVGGLGIVVGAGWFLALVSLWPASERPWIGGSDDDSLLQLAVGYNGLSRLQGRGGGGRPGGFGGETPGLERLFTGQFAGQIAWLLPAALLALVALLWVTRRAPRTDRVRAAALLWGGWLLVSGAVFSFMAGTVHSYYTIVMAPAVAALVAVGAREAWQRRESLGARVLLAVGILVSAAWGFALLDRAPTFVPWVRWLVLVAGIVAVVVVLLPAGLARRGGVIAAVALGLVGALGGTTAWAVDTVVKPHTSADSPGPTVHDARSTHGPGAGRGGPPGGFAGFGGRTDPQVVALLRTTTDQWSAATPTTMAAASLELASGTSVMGLGGFSGSDPAPTLAAFQADVAQGLVRYYVVPTTTGGSADARYAQVSGHSGRGRAILPIQDWVAAHYRGTRVGADTVYDLVAPRA</sequence>
<keyword evidence="2" id="KW-1003">Cell membrane</keyword>
<feature type="compositionally biased region" description="Gly residues" evidence="8">
    <location>
        <begin position="492"/>
        <end position="505"/>
    </location>
</feature>
<dbReference type="InterPro" id="IPR050297">
    <property type="entry name" value="LipidA_mod_glycosyltrf_83"/>
</dbReference>
<keyword evidence="7 9" id="KW-0472">Membrane</keyword>
<keyword evidence="3" id="KW-0328">Glycosyltransferase</keyword>
<protein>
    <submittedName>
        <fullName evidence="12">4-amino-4-deoxy-L-arabinose transferase-like glycosyltransferase</fullName>
    </submittedName>
</protein>
<feature type="transmembrane region" description="Helical" evidence="9">
    <location>
        <begin position="176"/>
        <end position="194"/>
    </location>
</feature>
<dbReference type="EMBL" id="JACCBN010000001">
    <property type="protein sequence ID" value="NYD35081.1"/>
    <property type="molecule type" value="Genomic_DNA"/>
</dbReference>
<keyword evidence="5 9" id="KW-0812">Transmembrane</keyword>
<keyword evidence="6 9" id="KW-1133">Transmembrane helix</keyword>
<feature type="region of interest" description="Disordered" evidence="8">
    <location>
        <begin position="473"/>
        <end position="505"/>
    </location>
</feature>
<keyword evidence="4 12" id="KW-0808">Transferase</keyword>
<feature type="transmembrane region" description="Helical" evidence="9">
    <location>
        <begin position="200"/>
        <end position="218"/>
    </location>
</feature>
<keyword evidence="13" id="KW-1185">Reference proteome</keyword>
<reference evidence="12 13" key="1">
    <citation type="submission" date="2020-07" db="EMBL/GenBank/DDBJ databases">
        <title>Sequencing the genomes of 1000 actinobacteria strains.</title>
        <authorList>
            <person name="Klenk H.-P."/>
        </authorList>
    </citation>
    <scope>NUCLEOTIDE SEQUENCE [LARGE SCALE GENOMIC DNA]</scope>
    <source>
        <strain evidence="12 13">DSM 45772</strain>
    </source>
</reference>
<proteinExistence type="predicted"/>
<evidence type="ECO:0000256" key="6">
    <source>
        <dbReference type="ARBA" id="ARBA00022989"/>
    </source>
</evidence>
<dbReference type="Pfam" id="PF13231">
    <property type="entry name" value="PMT_2"/>
    <property type="match status" value="1"/>
</dbReference>
<evidence type="ECO:0000259" key="11">
    <source>
        <dbReference type="Pfam" id="PF24878"/>
    </source>
</evidence>
<dbReference type="AlphaFoldDB" id="A0A7Y9DT95"/>
<dbReference type="InterPro" id="IPR038731">
    <property type="entry name" value="RgtA/B/C-like"/>
</dbReference>
<feature type="transmembrane region" description="Helical" evidence="9">
    <location>
        <begin position="302"/>
        <end position="323"/>
    </location>
</feature>
<dbReference type="GO" id="GO:0009103">
    <property type="term" value="P:lipopolysaccharide biosynthetic process"/>
    <property type="evidence" value="ECO:0007669"/>
    <property type="project" value="UniProtKB-ARBA"/>
</dbReference>
<gene>
    <name evidence="12" type="ORF">BJ983_001183</name>
</gene>
<evidence type="ECO:0000256" key="9">
    <source>
        <dbReference type="SAM" id="Phobius"/>
    </source>
</evidence>
<dbReference type="RefSeq" id="WP_179792969.1">
    <property type="nucleotide sequence ID" value="NZ_BAABHP010000004.1"/>
</dbReference>
<comment type="subcellular location">
    <subcellularLocation>
        <location evidence="1">Cell membrane</location>
        <topology evidence="1">Multi-pass membrane protein</topology>
    </subcellularLocation>
</comment>
<dbReference type="Pfam" id="PF24878">
    <property type="entry name" value="YkcB_C"/>
    <property type="match status" value="1"/>
</dbReference>
<dbReference type="PANTHER" id="PTHR33908:SF3">
    <property type="entry name" value="UNDECAPRENYL PHOSPHATE-ALPHA-4-AMINO-4-DEOXY-L-ARABINOSE ARABINOSYL TRANSFERASE"/>
    <property type="match status" value="1"/>
</dbReference>
<evidence type="ECO:0000256" key="8">
    <source>
        <dbReference type="SAM" id="MobiDB-lite"/>
    </source>
</evidence>
<name>A0A7Y9DT95_9PSEU</name>
<feature type="transmembrane region" description="Helical" evidence="9">
    <location>
        <begin position="126"/>
        <end position="147"/>
    </location>
</feature>
<dbReference type="GO" id="GO:0010041">
    <property type="term" value="P:response to iron(III) ion"/>
    <property type="evidence" value="ECO:0007669"/>
    <property type="project" value="TreeGrafter"/>
</dbReference>
<evidence type="ECO:0000256" key="4">
    <source>
        <dbReference type="ARBA" id="ARBA00022679"/>
    </source>
</evidence>
<evidence type="ECO:0000259" key="10">
    <source>
        <dbReference type="Pfam" id="PF13231"/>
    </source>
</evidence>
<accession>A0A7Y9DT95</accession>
<evidence type="ECO:0000313" key="13">
    <source>
        <dbReference type="Proteomes" id="UP000535890"/>
    </source>
</evidence>
<evidence type="ECO:0000256" key="7">
    <source>
        <dbReference type="ARBA" id="ARBA00023136"/>
    </source>
</evidence>
<feature type="domain" description="Glycosyltransferase RgtA/B/C/D-like" evidence="10">
    <location>
        <begin position="77"/>
        <end position="234"/>
    </location>
</feature>
<organism evidence="12 13">
    <name type="scientific">Actinomycetospora corticicola</name>
    <dbReference type="NCBI Taxonomy" id="663602"/>
    <lineage>
        <taxon>Bacteria</taxon>
        <taxon>Bacillati</taxon>
        <taxon>Actinomycetota</taxon>
        <taxon>Actinomycetes</taxon>
        <taxon>Pseudonocardiales</taxon>
        <taxon>Pseudonocardiaceae</taxon>
        <taxon>Actinomycetospora</taxon>
    </lineage>
</organism>
<feature type="transmembrane region" description="Helical" evidence="9">
    <location>
        <begin position="335"/>
        <end position="355"/>
    </location>
</feature>
<dbReference type="InterPro" id="IPR056785">
    <property type="entry name" value="YkcA/B-like_C"/>
</dbReference>
<feature type="transmembrane region" description="Helical" evidence="9">
    <location>
        <begin position="446"/>
        <end position="466"/>
    </location>
</feature>
<feature type="transmembrane region" description="Helical" evidence="9">
    <location>
        <begin position="18"/>
        <end position="37"/>
    </location>
</feature>
<feature type="transmembrane region" description="Helical" evidence="9">
    <location>
        <begin position="361"/>
        <end position="378"/>
    </location>
</feature>
<feature type="domain" description="Putative mannosyltransferase YkcA/B-like C-terminal" evidence="11">
    <location>
        <begin position="520"/>
        <end position="587"/>
    </location>
</feature>
<feature type="transmembrane region" description="Helical" evidence="9">
    <location>
        <begin position="98"/>
        <end position="119"/>
    </location>
</feature>